<keyword evidence="7 8" id="KW-0472">Membrane</keyword>
<feature type="transmembrane region" description="Helical" evidence="8">
    <location>
        <begin position="121"/>
        <end position="139"/>
    </location>
</feature>
<dbReference type="PANTHER" id="PTHR31611:SF0">
    <property type="entry name" value="HIGH-AFFINITY NICKEL TRANSPORT PROTEIN NIC1"/>
    <property type="match status" value="1"/>
</dbReference>
<dbReference type="Proteomes" id="UP001232973">
    <property type="component" value="Unassembled WGS sequence"/>
</dbReference>
<accession>A0ABT9XGS4</accession>
<evidence type="ECO:0000256" key="2">
    <source>
        <dbReference type="ARBA" id="ARBA00010892"/>
    </source>
</evidence>
<dbReference type="RefSeq" id="WP_274456310.1">
    <property type="nucleotide sequence ID" value="NZ_CP067097.1"/>
</dbReference>
<organism evidence="9 10">
    <name type="scientific">Alicyclobacillus cycloheptanicus</name>
    <dbReference type="NCBI Taxonomy" id="1457"/>
    <lineage>
        <taxon>Bacteria</taxon>
        <taxon>Bacillati</taxon>
        <taxon>Bacillota</taxon>
        <taxon>Bacilli</taxon>
        <taxon>Bacillales</taxon>
        <taxon>Alicyclobacillaceae</taxon>
        <taxon>Alicyclobacillus</taxon>
    </lineage>
</organism>
<proteinExistence type="inferred from homology"/>
<feature type="transmembrane region" description="Helical" evidence="8">
    <location>
        <begin position="6"/>
        <end position="28"/>
    </location>
</feature>
<evidence type="ECO:0000256" key="3">
    <source>
        <dbReference type="ARBA" id="ARBA00022448"/>
    </source>
</evidence>
<evidence type="ECO:0000313" key="9">
    <source>
        <dbReference type="EMBL" id="MDQ0189506.1"/>
    </source>
</evidence>
<feature type="transmembrane region" description="Helical" evidence="8">
    <location>
        <begin position="182"/>
        <end position="206"/>
    </location>
</feature>
<keyword evidence="3 8" id="KW-0813">Transport</keyword>
<evidence type="ECO:0000256" key="5">
    <source>
        <dbReference type="ARBA" id="ARBA00022692"/>
    </source>
</evidence>
<evidence type="ECO:0000256" key="1">
    <source>
        <dbReference type="ARBA" id="ARBA00004127"/>
    </source>
</evidence>
<feature type="transmembrane region" description="Helical" evidence="8">
    <location>
        <begin position="77"/>
        <end position="101"/>
    </location>
</feature>
<dbReference type="InterPro" id="IPR004688">
    <property type="entry name" value="Ni/Co_transpt"/>
</dbReference>
<evidence type="ECO:0000313" key="10">
    <source>
        <dbReference type="Proteomes" id="UP001232973"/>
    </source>
</evidence>
<dbReference type="Pfam" id="PF03824">
    <property type="entry name" value="NicO"/>
    <property type="match status" value="1"/>
</dbReference>
<reference evidence="9 10" key="1">
    <citation type="submission" date="2023-07" db="EMBL/GenBank/DDBJ databases">
        <title>Genomic Encyclopedia of Type Strains, Phase IV (KMG-IV): sequencing the most valuable type-strain genomes for metagenomic binning, comparative biology and taxonomic classification.</title>
        <authorList>
            <person name="Goeker M."/>
        </authorList>
    </citation>
    <scope>NUCLEOTIDE SEQUENCE [LARGE SCALE GENOMIC DNA]</scope>
    <source>
        <strain evidence="9 10">DSM 4006</strain>
    </source>
</reference>
<comment type="caution">
    <text evidence="9">The sequence shown here is derived from an EMBL/GenBank/DDBJ whole genome shotgun (WGS) entry which is preliminary data.</text>
</comment>
<evidence type="ECO:0000256" key="4">
    <source>
        <dbReference type="ARBA" id="ARBA00022596"/>
    </source>
</evidence>
<protein>
    <recommendedName>
        <fullName evidence="8">Nickel/cobalt efflux system</fullName>
    </recommendedName>
</protein>
<evidence type="ECO:0000256" key="6">
    <source>
        <dbReference type="ARBA" id="ARBA00022989"/>
    </source>
</evidence>
<keyword evidence="10" id="KW-1185">Reference proteome</keyword>
<comment type="subcellular location">
    <subcellularLocation>
        <location evidence="8">Cell membrane</location>
        <topology evidence="8">Multi-pass membrane protein</topology>
    </subcellularLocation>
    <subcellularLocation>
        <location evidence="1">Endomembrane system</location>
        <topology evidence="1">Multi-pass membrane protein</topology>
    </subcellularLocation>
</comment>
<comment type="similarity">
    <text evidence="2 8">Belongs to the NiCoT transporter (TC 2.A.52) family.</text>
</comment>
<keyword evidence="5 8" id="KW-0812">Transmembrane</keyword>
<evidence type="ECO:0000256" key="7">
    <source>
        <dbReference type="ARBA" id="ARBA00023136"/>
    </source>
</evidence>
<feature type="transmembrane region" description="Helical" evidence="8">
    <location>
        <begin position="302"/>
        <end position="322"/>
    </location>
</feature>
<feature type="transmembrane region" description="Helical" evidence="8">
    <location>
        <begin position="255"/>
        <end position="282"/>
    </location>
</feature>
<name>A0ABT9XGS4_9BACL</name>
<dbReference type="PANTHER" id="PTHR31611">
    <property type="entry name" value="HIGH-AFFINITY NICKEL TRANSPORT PROTEIN NIC1"/>
    <property type="match status" value="1"/>
</dbReference>
<dbReference type="EMBL" id="JAUSTP010000008">
    <property type="protein sequence ID" value="MDQ0189506.1"/>
    <property type="molecule type" value="Genomic_DNA"/>
</dbReference>
<dbReference type="NCBIfam" id="TIGR00802">
    <property type="entry name" value="nico"/>
    <property type="match status" value="1"/>
</dbReference>
<gene>
    <name evidence="9" type="ORF">J2S03_001338</name>
</gene>
<dbReference type="InterPro" id="IPR011541">
    <property type="entry name" value="Ni/Co_transpt_high_affinity"/>
</dbReference>
<evidence type="ECO:0000256" key="8">
    <source>
        <dbReference type="RuleBase" id="RU362101"/>
    </source>
</evidence>
<keyword evidence="4" id="KW-0533">Nickel</keyword>
<feature type="transmembrane region" description="Helical" evidence="8">
    <location>
        <begin position="212"/>
        <end position="234"/>
    </location>
</feature>
<keyword evidence="6 8" id="KW-1133">Transmembrane helix</keyword>
<sequence>MTRQRWWPYVIPVCCLHMIGIALLTVSVRQHPTLLGMAFLAYTFGLRHAFDVDHIAAIDNTVRKLTHEQKHPMGVGFYFSLGHSTVVAGLTMVTAMSVHFLKERMPQIETVGSVMGPTVSGTFLLVIGCINLVVLAQILRTFMRMRGREEVHTDLESWLSMRGFMARLTKPLLRIVNKSWHAYPIGFLFGLGFDTATEIALLGISAVAAKNALPFTGVLSLPILFAAGMSLLDTADGIFMSTAYDWAFATPLRKVYYNLSVTGLGVLAAVFVGLVELAQVLVPALGLRGQLWNWIVQVNFGRLGYLLVALFVAVWVLSFGLWKFFHIEEHWQGSAGS</sequence>